<gene>
    <name evidence="2" type="ORF">DJ019_20290</name>
</gene>
<evidence type="ECO:0000313" key="2">
    <source>
        <dbReference type="EMBL" id="RAK62058.1"/>
    </source>
</evidence>
<proteinExistence type="predicted"/>
<protein>
    <submittedName>
        <fullName evidence="2">Uncharacterized protein</fullName>
    </submittedName>
</protein>
<dbReference type="AlphaFoldDB" id="A0A328BAJ3"/>
<name>A0A328BAJ3_9CAUL</name>
<reference evidence="2 3" key="1">
    <citation type="submission" date="2018-05" db="EMBL/GenBank/DDBJ databases">
        <authorList>
            <person name="Lanie J.A."/>
            <person name="Ng W.-L."/>
            <person name="Kazmierczak K.M."/>
            <person name="Andrzejewski T.M."/>
            <person name="Davidsen T.M."/>
            <person name="Wayne K.J."/>
            <person name="Tettelin H."/>
            <person name="Glass J.I."/>
            <person name="Rusch D."/>
            <person name="Podicherti R."/>
            <person name="Tsui H.-C.T."/>
            <person name="Winkler M.E."/>
        </authorList>
    </citation>
    <scope>NUCLEOTIDE SEQUENCE [LARGE SCALE GENOMIC DNA]</scope>
    <source>
        <strain evidence="2 3">BUT-10</strain>
    </source>
</reference>
<feature type="signal peptide" evidence="1">
    <location>
        <begin position="1"/>
        <end position="19"/>
    </location>
</feature>
<dbReference type="OrthoDB" id="10004897at2"/>
<dbReference type="Proteomes" id="UP000249524">
    <property type="component" value="Unassembled WGS sequence"/>
</dbReference>
<feature type="chain" id="PRO_5016397327" evidence="1">
    <location>
        <begin position="20"/>
        <end position="107"/>
    </location>
</feature>
<evidence type="ECO:0000256" key="1">
    <source>
        <dbReference type="SAM" id="SignalP"/>
    </source>
</evidence>
<dbReference type="EMBL" id="QFYS01000014">
    <property type="protein sequence ID" value="RAK62058.1"/>
    <property type="molecule type" value="Genomic_DNA"/>
</dbReference>
<comment type="caution">
    <text evidence="2">The sequence shown here is derived from an EMBL/GenBank/DDBJ whole genome shotgun (WGS) entry which is preliminary data.</text>
</comment>
<keyword evidence="1" id="KW-0732">Signal</keyword>
<evidence type="ECO:0000313" key="3">
    <source>
        <dbReference type="Proteomes" id="UP000249524"/>
    </source>
</evidence>
<accession>A0A328BAJ3</accession>
<dbReference type="RefSeq" id="WP_111278647.1">
    <property type="nucleotide sequence ID" value="NZ_QFYS01000014.1"/>
</dbReference>
<sequence>MPRLLTLLIATLVAGQASAAAAQTWPASTVAGAPRVTPLKTAHKAPARPSSLRLAELRRAADLRTLKLTPTIETGTLPDIDLRARSEWSDDEGFRVTPTRVAFKRRF</sequence>
<organism evidence="2 3">
    <name type="scientific">Phenylobacterium kunshanense</name>
    <dbReference type="NCBI Taxonomy" id="1445034"/>
    <lineage>
        <taxon>Bacteria</taxon>
        <taxon>Pseudomonadati</taxon>
        <taxon>Pseudomonadota</taxon>
        <taxon>Alphaproteobacteria</taxon>
        <taxon>Caulobacterales</taxon>
        <taxon>Caulobacteraceae</taxon>
        <taxon>Phenylobacterium</taxon>
    </lineage>
</organism>
<keyword evidence="3" id="KW-1185">Reference proteome</keyword>